<protein>
    <submittedName>
        <fullName evidence="2">Uncharacterized protein</fullName>
    </submittedName>
</protein>
<reference evidence="2" key="1">
    <citation type="thesis" date="2020" institute="ProQuest LLC" country="789 East Eisenhower Parkway, Ann Arbor, MI, USA">
        <title>Comparative Genomics and Chromosome Evolution.</title>
        <authorList>
            <person name="Mudd A.B."/>
        </authorList>
    </citation>
    <scope>NUCLEOTIDE SEQUENCE</scope>
    <source>
        <strain evidence="2">237g6f4</strain>
        <tissue evidence="2">Blood</tissue>
    </source>
</reference>
<feature type="region of interest" description="Disordered" evidence="1">
    <location>
        <begin position="1"/>
        <end position="31"/>
    </location>
</feature>
<evidence type="ECO:0000256" key="1">
    <source>
        <dbReference type="SAM" id="MobiDB-lite"/>
    </source>
</evidence>
<keyword evidence="3" id="KW-1185">Reference proteome</keyword>
<sequence>MSAPREPIPLKPMSAPREPLPLKPMSAPREPLPLKSMSVPGNCLTFTDITLFPSRSSGCDLGNAGYLKTSCRLIITCPV</sequence>
<dbReference type="Proteomes" id="UP000824782">
    <property type="component" value="Unassembled WGS sequence"/>
</dbReference>
<gene>
    <name evidence="2" type="ORF">GDO81_021555</name>
</gene>
<feature type="compositionally biased region" description="Pro residues" evidence="1">
    <location>
        <begin position="1"/>
        <end position="10"/>
    </location>
</feature>
<organism evidence="2 3">
    <name type="scientific">Engystomops pustulosus</name>
    <name type="common">Tungara frog</name>
    <name type="synonym">Physalaemus pustulosus</name>
    <dbReference type="NCBI Taxonomy" id="76066"/>
    <lineage>
        <taxon>Eukaryota</taxon>
        <taxon>Metazoa</taxon>
        <taxon>Chordata</taxon>
        <taxon>Craniata</taxon>
        <taxon>Vertebrata</taxon>
        <taxon>Euteleostomi</taxon>
        <taxon>Amphibia</taxon>
        <taxon>Batrachia</taxon>
        <taxon>Anura</taxon>
        <taxon>Neobatrachia</taxon>
        <taxon>Hyloidea</taxon>
        <taxon>Leptodactylidae</taxon>
        <taxon>Leiuperinae</taxon>
        <taxon>Engystomops</taxon>
    </lineage>
</organism>
<evidence type="ECO:0000313" key="3">
    <source>
        <dbReference type="Proteomes" id="UP000824782"/>
    </source>
</evidence>
<dbReference type="EMBL" id="WNYA01016800">
    <property type="protein sequence ID" value="KAG8539044.1"/>
    <property type="molecule type" value="Genomic_DNA"/>
</dbReference>
<accession>A0AAV6YNN0</accession>
<dbReference type="AlphaFoldDB" id="A0AAV6YNN0"/>
<comment type="caution">
    <text evidence="2">The sequence shown here is derived from an EMBL/GenBank/DDBJ whole genome shotgun (WGS) entry which is preliminary data.</text>
</comment>
<evidence type="ECO:0000313" key="2">
    <source>
        <dbReference type="EMBL" id="KAG8539044.1"/>
    </source>
</evidence>
<proteinExistence type="predicted"/>
<name>A0AAV6YNN0_ENGPU</name>